<evidence type="ECO:0000313" key="3">
    <source>
        <dbReference type="EMBL" id="CAE2330779.1"/>
    </source>
</evidence>
<sequence length="631" mass="67691">MARDEGYGAMARGGGAAEEGGRIVTTRWSLMASRRRTLMVLGALGVVCLVWAHAMAGRLVYGRTRLLQIGGGFDVAGVWWKKIAPSKGSIRKEALKMVKEMKQDEQLEKEVKGIQSAEAKARAVLHGNSGGRMMELHETSGKGMDDLGINVPSLKHFQKAAASGDYYQRKYRYGDSANKAEDTKAGDKKNSKLLEPGSYPAVGFPWAQTSIDTAYSNGPAKTFDTPPDVTCPRFIPNCNPQLNTLKSCDASCGAFCQALRADGPCLSGDSEGEWRNCKFGYRGAKSTPSSEDEESGWLEAPEKWEVGGPTDCMTCPVGFKVLPMYGDGTGKCVPCEEGWVDPETGIITEEGCRGGQYAVLKAGEEPGQKEGTEDFGMLAGCFSTSELPADGSQILAKIPDEVKETPFFEGYPGDYYPAQVMGYDADEDKLAIKFDDGGPFVPLSEGISAKVGDDFVPIPKTGDKVTISQAYWDDCCSEEYDPSISGPLMLGDVGEVTSSLPPEANEAAPYTVLAPNGVRWMYSAGEILPVIGEVKCSLPGLVHINTVGPEMNTLKEVEEPPAGMTALPEDPECCCCTRDLWVGCWGWCGDQTVAPPILSRSAPHFRAGYGAKPGEVGGPGRGEYPMQEPPM</sequence>
<name>A0A7S4PCA7_GUITH</name>
<evidence type="ECO:0000256" key="2">
    <source>
        <dbReference type="SAM" id="Phobius"/>
    </source>
</evidence>
<keyword evidence="2" id="KW-0812">Transmembrane</keyword>
<keyword evidence="2" id="KW-1133">Transmembrane helix</keyword>
<accession>A0A7S4PCA7</accession>
<protein>
    <submittedName>
        <fullName evidence="3">Uncharacterized protein</fullName>
    </submittedName>
</protein>
<dbReference type="EMBL" id="HBKN01042251">
    <property type="protein sequence ID" value="CAE2330779.1"/>
    <property type="molecule type" value="Transcribed_RNA"/>
</dbReference>
<gene>
    <name evidence="3" type="ORF">GTHE00462_LOCUS33064</name>
</gene>
<proteinExistence type="predicted"/>
<reference evidence="3" key="1">
    <citation type="submission" date="2021-01" db="EMBL/GenBank/DDBJ databases">
        <authorList>
            <person name="Corre E."/>
            <person name="Pelletier E."/>
            <person name="Niang G."/>
            <person name="Scheremetjew M."/>
            <person name="Finn R."/>
            <person name="Kale V."/>
            <person name="Holt S."/>
            <person name="Cochrane G."/>
            <person name="Meng A."/>
            <person name="Brown T."/>
            <person name="Cohen L."/>
        </authorList>
    </citation>
    <scope>NUCLEOTIDE SEQUENCE</scope>
    <source>
        <strain evidence="3">CCMP 2712</strain>
    </source>
</reference>
<evidence type="ECO:0000256" key="1">
    <source>
        <dbReference type="SAM" id="MobiDB-lite"/>
    </source>
</evidence>
<dbReference type="AlphaFoldDB" id="A0A7S4PCA7"/>
<feature type="transmembrane region" description="Helical" evidence="2">
    <location>
        <begin position="37"/>
        <end position="56"/>
    </location>
</feature>
<keyword evidence="2" id="KW-0472">Membrane</keyword>
<organism evidence="3">
    <name type="scientific">Guillardia theta</name>
    <name type="common">Cryptophyte</name>
    <name type="synonym">Cryptomonas phi</name>
    <dbReference type="NCBI Taxonomy" id="55529"/>
    <lineage>
        <taxon>Eukaryota</taxon>
        <taxon>Cryptophyceae</taxon>
        <taxon>Pyrenomonadales</taxon>
        <taxon>Geminigeraceae</taxon>
        <taxon>Guillardia</taxon>
    </lineage>
</organism>
<feature type="region of interest" description="Disordered" evidence="1">
    <location>
        <begin position="610"/>
        <end position="631"/>
    </location>
</feature>